<accession>B3FK25</accession>
<feature type="compositionally biased region" description="Basic residues" evidence="1">
    <location>
        <begin position="7"/>
        <end position="16"/>
    </location>
</feature>
<dbReference type="KEGG" id="vg:6372619"/>
<name>B3FK25_BP201</name>
<gene>
    <name evidence="2" type="ORF">201phi2-1p050</name>
</gene>
<dbReference type="EMBL" id="EU197055">
    <property type="protein sequence ID" value="ABY62883.1"/>
    <property type="molecule type" value="Genomic_DNA"/>
</dbReference>
<evidence type="ECO:0000313" key="3">
    <source>
        <dbReference type="Proteomes" id="UP000002421"/>
    </source>
</evidence>
<sequence>MTTVNKLWRKAQKKKQRDADKKNRGHLVAQHNLTFDHQKVVEAEQANQFKIQQAGAWGSPFKGEVDIKAPSLGEMFMLPESKQSVVLPKGV</sequence>
<evidence type="ECO:0000313" key="2">
    <source>
        <dbReference type="EMBL" id="ABY62883.1"/>
    </source>
</evidence>
<dbReference type="RefSeq" id="YP_001956775.1">
    <property type="nucleotide sequence ID" value="NC_010821.1"/>
</dbReference>
<protein>
    <submittedName>
        <fullName evidence="2">Uncharacterized protein</fullName>
    </submittedName>
</protein>
<proteinExistence type="predicted"/>
<reference evidence="2 3" key="1">
    <citation type="journal article" date="2008" name="Virology">
        <title>Characterization of Pseudomonas chlororaphis myovirus 201varphi2-1 via genomic sequencing, mass spectrometry, and electron microscopy.</title>
        <authorList>
            <person name="Thomas J.A."/>
            <person name="Rolando M.R."/>
            <person name="Carroll C.A."/>
            <person name="Shen P.S."/>
            <person name="Belnap D.M."/>
            <person name="Weintraub S.T."/>
            <person name="Serwer P."/>
            <person name="Hardies S.C."/>
        </authorList>
    </citation>
    <scope>NUCLEOTIDE SEQUENCE</scope>
</reference>
<feature type="region of interest" description="Disordered" evidence="1">
    <location>
        <begin position="1"/>
        <end position="31"/>
    </location>
</feature>
<keyword evidence="3" id="KW-1185">Reference proteome</keyword>
<organism evidence="2 3">
    <name type="scientific">Pseudomonas phage 201phi2-1</name>
    <name type="common">Pseudomonas chlororaphis phage 201phi2-1</name>
    <dbReference type="NCBI Taxonomy" id="198110"/>
    <lineage>
        <taxon>Viruses</taxon>
        <taxon>Duplodnaviria</taxon>
        <taxon>Heunggongvirae</taxon>
        <taxon>Uroviricota</taxon>
        <taxon>Caudoviricetes</taxon>
        <taxon>Chimalliviridae</taxon>
        <taxon>Serwervirus</taxon>
        <taxon>Serwervirus 201phi21</taxon>
    </lineage>
</organism>
<evidence type="ECO:0000256" key="1">
    <source>
        <dbReference type="SAM" id="MobiDB-lite"/>
    </source>
</evidence>
<dbReference type="Proteomes" id="UP000002421">
    <property type="component" value="Segment"/>
</dbReference>
<organismHost>
    <name type="scientific">Pseudomonas chlororaphis</name>
    <dbReference type="NCBI Taxonomy" id="587753"/>
</organismHost>